<dbReference type="AlphaFoldDB" id="A0A9X2G7Y6"/>
<feature type="domain" description="Tyr recombinase" evidence="2">
    <location>
        <begin position="1"/>
        <end position="55"/>
    </location>
</feature>
<reference evidence="3" key="1">
    <citation type="submission" date="2022-06" db="EMBL/GenBank/DDBJ databases">
        <title>Sequencing the genomes of 1000 actinobacteria strains.</title>
        <authorList>
            <person name="Klenk H.-P."/>
        </authorList>
    </citation>
    <scope>NUCLEOTIDE SEQUENCE</scope>
    <source>
        <strain evidence="3">DSM 46694</strain>
    </source>
</reference>
<keyword evidence="4" id="KW-1185">Reference proteome</keyword>
<dbReference type="InterPro" id="IPR013762">
    <property type="entry name" value="Integrase-like_cat_sf"/>
</dbReference>
<name>A0A9X2G7Y6_9ACTN</name>
<dbReference type="GO" id="GO:0015074">
    <property type="term" value="P:DNA integration"/>
    <property type="evidence" value="ECO:0007669"/>
    <property type="project" value="InterPro"/>
</dbReference>
<dbReference type="Pfam" id="PF00589">
    <property type="entry name" value="Phage_integrase"/>
    <property type="match status" value="1"/>
</dbReference>
<dbReference type="RefSeq" id="WP_253740693.1">
    <property type="nucleotide sequence ID" value="NZ_BAABKA010000033.1"/>
</dbReference>
<dbReference type="GO" id="GO:0003677">
    <property type="term" value="F:DNA binding"/>
    <property type="evidence" value="ECO:0007669"/>
    <property type="project" value="InterPro"/>
</dbReference>
<dbReference type="Proteomes" id="UP001139648">
    <property type="component" value="Unassembled WGS sequence"/>
</dbReference>
<evidence type="ECO:0000256" key="1">
    <source>
        <dbReference type="ARBA" id="ARBA00023172"/>
    </source>
</evidence>
<organism evidence="3 4">
    <name type="scientific">Nonomuraea thailandensis</name>
    <dbReference type="NCBI Taxonomy" id="1188745"/>
    <lineage>
        <taxon>Bacteria</taxon>
        <taxon>Bacillati</taxon>
        <taxon>Actinomycetota</taxon>
        <taxon>Actinomycetes</taxon>
        <taxon>Streptosporangiales</taxon>
        <taxon>Streptosporangiaceae</taxon>
        <taxon>Nonomuraea</taxon>
    </lineage>
</organism>
<dbReference type="InterPro" id="IPR002104">
    <property type="entry name" value="Integrase_catalytic"/>
</dbReference>
<dbReference type="GO" id="GO:0006310">
    <property type="term" value="P:DNA recombination"/>
    <property type="evidence" value="ECO:0007669"/>
    <property type="project" value="UniProtKB-KW"/>
</dbReference>
<dbReference type="Gene3D" id="1.10.443.10">
    <property type="entry name" value="Intergrase catalytic core"/>
    <property type="match status" value="1"/>
</dbReference>
<dbReference type="InterPro" id="IPR011010">
    <property type="entry name" value="DNA_brk_join_enz"/>
</dbReference>
<dbReference type="EMBL" id="JAMZEB010000002">
    <property type="protein sequence ID" value="MCP2354197.1"/>
    <property type="molecule type" value="Genomic_DNA"/>
</dbReference>
<accession>A0A9X2G7Y6</accession>
<evidence type="ECO:0000313" key="4">
    <source>
        <dbReference type="Proteomes" id="UP001139648"/>
    </source>
</evidence>
<dbReference type="PROSITE" id="PS51898">
    <property type="entry name" value="TYR_RECOMBINASE"/>
    <property type="match status" value="1"/>
</dbReference>
<sequence>MTFHDLRRTFASTALEEGVPISEVSRWLAHKSITTAVDLYGRLVPERDALDKAFKPALKVPCGILRMAAVQVRRMMG</sequence>
<evidence type="ECO:0000313" key="3">
    <source>
        <dbReference type="EMBL" id="MCP2354197.1"/>
    </source>
</evidence>
<protein>
    <submittedName>
        <fullName evidence="3">Integrase</fullName>
    </submittedName>
</protein>
<gene>
    <name evidence="3" type="ORF">HD597_001217</name>
</gene>
<evidence type="ECO:0000259" key="2">
    <source>
        <dbReference type="PROSITE" id="PS51898"/>
    </source>
</evidence>
<dbReference type="SUPFAM" id="SSF56349">
    <property type="entry name" value="DNA breaking-rejoining enzymes"/>
    <property type="match status" value="1"/>
</dbReference>
<comment type="caution">
    <text evidence="3">The sequence shown here is derived from an EMBL/GenBank/DDBJ whole genome shotgun (WGS) entry which is preliminary data.</text>
</comment>
<keyword evidence="1" id="KW-0233">DNA recombination</keyword>
<proteinExistence type="predicted"/>